<name>A0A1Z5K184_FISSO</name>
<feature type="transmembrane region" description="Helical" evidence="2">
    <location>
        <begin position="346"/>
        <end position="367"/>
    </location>
</feature>
<evidence type="ECO:0000313" key="3">
    <source>
        <dbReference type="EMBL" id="GAX19778.1"/>
    </source>
</evidence>
<feature type="compositionally biased region" description="Basic and acidic residues" evidence="1">
    <location>
        <begin position="131"/>
        <end position="146"/>
    </location>
</feature>
<keyword evidence="2" id="KW-1133">Transmembrane helix</keyword>
<keyword evidence="4" id="KW-1185">Reference proteome</keyword>
<sequence>MKSKFIKCPAILFAALLGSATSTLLRGDYALRSPRRILEKKHESSSAIDDAGRKNTNSYAKGSKKSSKKNGNLEHADVSIAVGEIGPKETQIVHSHHPKAAEKDDPNSETSDAKGASNKAIKQVVHSHHPKGAEVHPELHDSEGKKSKNGRRSFKKRSENDETTVVENQSVLSRVYDTQDFSLNDEEDGNINIVGRPIEVLAFDYSTRSNKLPSEVETLYLVHLTEQFLDNMYAKTFEGVETIKFEGLEVQRYKPISSRMIQFEITALFQATNDSSAPAIAEVKNVVQEGMKHGGAFYADYLTSLEQMPFDVFSTTVSCHVVTDADELESLMNFQAGRVDDDRPPVVLLCAVFMASLSVCVCLVTWFHCVRRAKNKSATEYATPYNSEGITNFKTATFDDLVPEKGYFVDEADSESAEASNLVEVELTDDYESVEESEWTDETCTRSQASNGDCTEESQDSAISALRKWIPGESCGREREQPLEQSNQSSTQCIEKCSQESSDLTEPLRPSIISCQAQNQGREVDTVCHQKFTIRQTVRNGMTNADQNAGSKFVPQWMIKRQEIMRRREQQCEIQQLLHCGSEGPGVETDGPLSASKKAANDTSKVCGALHSQESLAGVPKSAPIEQHLSQNPIRNDEPAPVFLTPLSCLNDYVSSKPLWLSKRQEILHAEEQVSDDQALNVEMQQSTTSSTSLQSPLEEEEVAEPVSRIFCELNGDPSANWDKNTNASLDDASHAINDEIPLWLKRRPGVMHDEEKPLQEGDDFNDASNTFLNGAPAWMTRFKQLEKE</sequence>
<organism evidence="3 4">
    <name type="scientific">Fistulifera solaris</name>
    <name type="common">Oleaginous diatom</name>
    <dbReference type="NCBI Taxonomy" id="1519565"/>
    <lineage>
        <taxon>Eukaryota</taxon>
        <taxon>Sar</taxon>
        <taxon>Stramenopiles</taxon>
        <taxon>Ochrophyta</taxon>
        <taxon>Bacillariophyta</taxon>
        <taxon>Bacillariophyceae</taxon>
        <taxon>Bacillariophycidae</taxon>
        <taxon>Naviculales</taxon>
        <taxon>Naviculaceae</taxon>
        <taxon>Fistulifera</taxon>
    </lineage>
</organism>
<feature type="region of interest" description="Disordered" evidence="1">
    <location>
        <begin position="434"/>
        <end position="457"/>
    </location>
</feature>
<keyword evidence="2" id="KW-0812">Transmembrane</keyword>
<feature type="region of interest" description="Disordered" evidence="1">
    <location>
        <begin position="39"/>
        <end position="74"/>
    </location>
</feature>
<accession>A0A1Z5K184</accession>
<evidence type="ECO:0000256" key="2">
    <source>
        <dbReference type="SAM" id="Phobius"/>
    </source>
</evidence>
<dbReference type="Proteomes" id="UP000198406">
    <property type="component" value="Unassembled WGS sequence"/>
</dbReference>
<proteinExistence type="predicted"/>
<protein>
    <recommendedName>
        <fullName evidence="5">SEA domain-containing protein</fullName>
    </recommendedName>
</protein>
<gene>
    <name evidence="3" type="ORF">FisN_3Hh007</name>
</gene>
<feature type="region of interest" description="Disordered" evidence="1">
    <location>
        <begin position="93"/>
        <end position="166"/>
    </location>
</feature>
<evidence type="ECO:0008006" key="5">
    <source>
        <dbReference type="Google" id="ProtNLM"/>
    </source>
</evidence>
<keyword evidence="2" id="KW-0472">Membrane</keyword>
<evidence type="ECO:0000256" key="1">
    <source>
        <dbReference type="SAM" id="MobiDB-lite"/>
    </source>
</evidence>
<feature type="compositionally biased region" description="Polar residues" evidence="1">
    <location>
        <begin position="483"/>
        <end position="494"/>
    </location>
</feature>
<evidence type="ECO:0000313" key="4">
    <source>
        <dbReference type="Proteomes" id="UP000198406"/>
    </source>
</evidence>
<dbReference type="InParanoid" id="A0A1Z5K184"/>
<reference evidence="3 4" key="1">
    <citation type="journal article" date="2015" name="Plant Cell">
        <title>Oil accumulation by the oleaginous diatom Fistulifera solaris as revealed by the genome and transcriptome.</title>
        <authorList>
            <person name="Tanaka T."/>
            <person name="Maeda Y."/>
            <person name="Veluchamy A."/>
            <person name="Tanaka M."/>
            <person name="Abida H."/>
            <person name="Marechal E."/>
            <person name="Bowler C."/>
            <person name="Muto M."/>
            <person name="Sunaga Y."/>
            <person name="Tanaka M."/>
            <person name="Yoshino T."/>
            <person name="Taniguchi T."/>
            <person name="Fukuda Y."/>
            <person name="Nemoto M."/>
            <person name="Matsumoto M."/>
            <person name="Wong P.S."/>
            <person name="Aburatani S."/>
            <person name="Fujibuchi W."/>
        </authorList>
    </citation>
    <scope>NUCLEOTIDE SEQUENCE [LARGE SCALE GENOMIC DNA]</scope>
    <source>
        <strain evidence="3 4">JPCC DA0580</strain>
    </source>
</reference>
<dbReference type="EMBL" id="BDSP01000139">
    <property type="protein sequence ID" value="GAX19778.1"/>
    <property type="molecule type" value="Genomic_DNA"/>
</dbReference>
<comment type="caution">
    <text evidence="3">The sequence shown here is derived from an EMBL/GenBank/DDBJ whole genome shotgun (WGS) entry which is preliminary data.</text>
</comment>
<dbReference type="AlphaFoldDB" id="A0A1Z5K184"/>
<feature type="region of interest" description="Disordered" evidence="1">
    <location>
        <begin position="475"/>
        <end position="494"/>
    </location>
</feature>